<proteinExistence type="predicted"/>
<evidence type="ECO:0000313" key="2">
    <source>
        <dbReference type="EMBL" id="SBT85655.1"/>
    </source>
</evidence>
<dbReference type="Pfam" id="PF12420">
    <property type="entry name" value="DUF3671"/>
    <property type="match status" value="1"/>
</dbReference>
<feature type="transmembrane region" description="Helical" evidence="1">
    <location>
        <begin position="176"/>
        <end position="196"/>
    </location>
</feature>
<protein>
    <submittedName>
        <fullName evidence="2">Uncharacterized protein</fullName>
    </submittedName>
</protein>
<accession>A0A1D3JHA6</accession>
<keyword evidence="1" id="KW-0472">Membrane</keyword>
<dbReference type="KEGG" id="pmal:PMUG01_00047800"/>
<sequence>MKQRTILFFFINICTFYNYLDHNHKVYRTLDTRIYRLLLERKNKRCSNIVCMKGDKSNIRTYEKTDTSKNKKGTIEKNKKPIKSSLNIILGYGKPKKNKYRESNAENTYFYKSIMRKNNYVKEVRKAANADFKYLRKCIQRKGDIFFALVIFHVIVGVAAAALYAILKGLTVTDAYLFKVLSPLFILWLIVLVWLFRIERKTEKYEKLIHIKSVLHNTAYPFVGKVVHYKN</sequence>
<dbReference type="Proteomes" id="UP000219813">
    <property type="component" value="Unassembled WGS sequence"/>
</dbReference>
<keyword evidence="1" id="KW-0812">Transmembrane</keyword>
<name>A0A1D3JHA6_PLAMA</name>
<keyword evidence="1" id="KW-1133">Transmembrane helix</keyword>
<gene>
    <name evidence="2" type="primary">PmUG01_00047800</name>
    <name evidence="2" type="ORF">PMUG01_00047800</name>
</gene>
<dbReference type="VEuPathDB" id="PlasmoDB:PmUG01_00047800"/>
<evidence type="ECO:0000313" key="3">
    <source>
        <dbReference type="Proteomes" id="UP000219813"/>
    </source>
</evidence>
<organism evidence="2 3">
    <name type="scientific">Plasmodium malariae</name>
    <dbReference type="NCBI Taxonomy" id="5858"/>
    <lineage>
        <taxon>Eukaryota</taxon>
        <taxon>Sar</taxon>
        <taxon>Alveolata</taxon>
        <taxon>Apicomplexa</taxon>
        <taxon>Aconoidasida</taxon>
        <taxon>Haemosporida</taxon>
        <taxon>Plasmodiidae</taxon>
        <taxon>Plasmodium</taxon>
        <taxon>Plasmodium (Plasmodium)</taxon>
    </lineage>
</organism>
<dbReference type="EMBL" id="FLRL01000017">
    <property type="protein sequence ID" value="SBT85655.1"/>
    <property type="molecule type" value="Genomic_DNA"/>
</dbReference>
<keyword evidence="3" id="KW-1185">Reference proteome</keyword>
<dbReference type="GeneID" id="39865940"/>
<dbReference type="AlphaFoldDB" id="A0A1D3JHA6"/>
<evidence type="ECO:0000256" key="1">
    <source>
        <dbReference type="SAM" id="Phobius"/>
    </source>
</evidence>
<dbReference type="RefSeq" id="XP_028859015.1">
    <property type="nucleotide sequence ID" value="XM_029003855.1"/>
</dbReference>
<feature type="transmembrane region" description="Helical" evidence="1">
    <location>
        <begin position="145"/>
        <end position="164"/>
    </location>
</feature>
<reference evidence="2 3" key="1">
    <citation type="submission" date="2016-06" db="EMBL/GenBank/DDBJ databases">
        <authorList>
            <consortium name="Pathogen Informatics"/>
        </authorList>
    </citation>
    <scope>NUCLEOTIDE SEQUENCE [LARGE SCALE GENOMIC DNA]</scope>
</reference>
<dbReference type="InterPro" id="IPR022139">
    <property type="entry name" value="Fam-L/Fam-M-like_plasmodium"/>
</dbReference>